<proteinExistence type="predicted"/>
<dbReference type="Proteomes" id="UP000028501">
    <property type="component" value="Chromosome"/>
</dbReference>
<dbReference type="KEGG" id="afg:AFULGI_00002730"/>
<dbReference type="Gene3D" id="2.40.50.140">
    <property type="entry name" value="Nucleic acid-binding proteins"/>
    <property type="match status" value="1"/>
</dbReference>
<dbReference type="HOGENOM" id="CLU_182721_0_0_2"/>
<sequence>MSEFGREFGRAPPVEVGDIREVRIEAVGSEGDGIAKVDGFVVFVPGVKVDDVVTIRITKVLRKYGFAEVVE</sequence>
<name>A0A075WD65_ARCFL</name>
<evidence type="ECO:0000259" key="1">
    <source>
        <dbReference type="PROSITE" id="PS50926"/>
    </source>
</evidence>
<protein>
    <submittedName>
        <fullName evidence="2">Putative RNA-binding protein</fullName>
    </submittedName>
</protein>
<dbReference type="GeneID" id="24793815"/>
<dbReference type="InterPro" id="IPR002792">
    <property type="entry name" value="TRAM_dom"/>
</dbReference>
<feature type="domain" description="TRAM" evidence="1">
    <location>
        <begin position="13"/>
        <end position="71"/>
    </location>
</feature>
<dbReference type="Pfam" id="PF01938">
    <property type="entry name" value="TRAM"/>
    <property type="match status" value="1"/>
</dbReference>
<reference evidence="2 3" key="1">
    <citation type="submission" date="2013-07" db="EMBL/GenBank/DDBJ databases">
        <title>Genome of Archaeoglobus fulgidus.</title>
        <authorList>
            <person name="Fiebig A."/>
            <person name="Birkeland N.-K."/>
        </authorList>
    </citation>
    <scope>NUCLEOTIDE SEQUENCE [LARGE SCALE GENOMIC DNA]</scope>
    <source>
        <strain evidence="2 3">DSM 8774</strain>
    </source>
</reference>
<evidence type="ECO:0000313" key="3">
    <source>
        <dbReference type="Proteomes" id="UP000028501"/>
    </source>
</evidence>
<accession>A0A075WD65</accession>
<dbReference type="EMBL" id="CP006577">
    <property type="protein sequence ID" value="AIG97099.1"/>
    <property type="molecule type" value="Genomic_DNA"/>
</dbReference>
<dbReference type="AlphaFoldDB" id="A0A075WD65"/>
<dbReference type="PROSITE" id="PS50926">
    <property type="entry name" value="TRAM"/>
    <property type="match status" value="1"/>
</dbReference>
<dbReference type="InterPro" id="IPR012340">
    <property type="entry name" value="NA-bd_OB-fold"/>
</dbReference>
<organism evidence="2 3">
    <name type="scientific">Archaeoglobus fulgidus DSM 8774</name>
    <dbReference type="NCBI Taxonomy" id="1344584"/>
    <lineage>
        <taxon>Archaea</taxon>
        <taxon>Methanobacteriati</taxon>
        <taxon>Methanobacteriota</taxon>
        <taxon>Archaeoglobi</taxon>
        <taxon>Archaeoglobales</taxon>
        <taxon>Archaeoglobaceae</taxon>
        <taxon>Archaeoglobus</taxon>
    </lineage>
</organism>
<dbReference type="SUPFAM" id="SSF50249">
    <property type="entry name" value="Nucleic acid-binding proteins"/>
    <property type="match status" value="1"/>
</dbReference>
<dbReference type="RefSeq" id="WP_010877791.1">
    <property type="nucleotide sequence ID" value="NZ_CP006577.1"/>
</dbReference>
<evidence type="ECO:0000313" key="2">
    <source>
        <dbReference type="EMBL" id="AIG97099.1"/>
    </source>
</evidence>
<gene>
    <name evidence="2" type="ORF">AFULGI_00002730</name>
</gene>